<feature type="non-terminal residue" evidence="1">
    <location>
        <position position="1"/>
    </location>
</feature>
<keyword evidence="2" id="KW-1185">Reference proteome</keyword>
<accession>A0A7J6SEH6</accession>
<evidence type="ECO:0000313" key="1">
    <source>
        <dbReference type="EMBL" id="KAF4731374.1"/>
    </source>
</evidence>
<dbReference type="Proteomes" id="UP000553632">
    <property type="component" value="Unassembled WGS sequence"/>
</dbReference>
<dbReference type="PROSITE" id="PS00018">
    <property type="entry name" value="EF_HAND_1"/>
    <property type="match status" value="1"/>
</dbReference>
<name>A0A7J6SEH6_PEROL</name>
<dbReference type="InterPro" id="IPR018247">
    <property type="entry name" value="EF_Hand_1_Ca_BS"/>
</dbReference>
<comment type="caution">
    <text evidence="1">The sequence shown here is derived from an EMBL/GenBank/DDBJ whole genome shotgun (WGS) entry which is preliminary data.</text>
</comment>
<proteinExistence type="predicted"/>
<dbReference type="AlphaFoldDB" id="A0A7J6SEH6"/>
<dbReference type="EMBL" id="JABANO010018712">
    <property type="protein sequence ID" value="KAF4731374.1"/>
    <property type="molecule type" value="Genomic_DNA"/>
</dbReference>
<sequence>MGSEHSTMLDPLVSALQGREAKVKGVTVAELEVFKAKSQEELCELYTHCVKHCRKGPLLSQGTVGQLLGLAVDGSRKLACMLHYKGVYTAAELAKAGGVRVDMHQLLAVGALWSRRLSNAAKMGFLVGMFDFDKDGVLAYEEVVR</sequence>
<gene>
    <name evidence="1" type="ORF">FOZ63_007481</name>
</gene>
<reference evidence="1 2" key="1">
    <citation type="submission" date="2020-04" db="EMBL/GenBank/DDBJ databases">
        <title>Perkinsus olseni comparative genomics.</title>
        <authorList>
            <person name="Bogema D.R."/>
        </authorList>
    </citation>
    <scope>NUCLEOTIDE SEQUENCE [LARGE SCALE GENOMIC DNA]</scope>
    <source>
        <strain evidence="1 2">ATCC PRA-207</strain>
    </source>
</reference>
<evidence type="ECO:0000313" key="2">
    <source>
        <dbReference type="Proteomes" id="UP000553632"/>
    </source>
</evidence>
<protein>
    <submittedName>
        <fullName evidence="1">Uncharacterized protein</fullName>
    </submittedName>
</protein>
<organism evidence="1 2">
    <name type="scientific">Perkinsus olseni</name>
    <name type="common">Perkinsus atlanticus</name>
    <dbReference type="NCBI Taxonomy" id="32597"/>
    <lineage>
        <taxon>Eukaryota</taxon>
        <taxon>Sar</taxon>
        <taxon>Alveolata</taxon>
        <taxon>Perkinsozoa</taxon>
        <taxon>Perkinsea</taxon>
        <taxon>Perkinsida</taxon>
        <taxon>Perkinsidae</taxon>
        <taxon>Perkinsus</taxon>
    </lineage>
</organism>